<proteinExistence type="predicted"/>
<name>A0A090T049_9VIBR</name>
<gene>
    <name evidence="2" type="ORF">JCM19240_2022</name>
</gene>
<dbReference type="Proteomes" id="UP000029224">
    <property type="component" value="Unassembled WGS sequence"/>
</dbReference>
<protein>
    <submittedName>
        <fullName evidence="2">Uncharacterized protein</fullName>
    </submittedName>
</protein>
<evidence type="ECO:0000313" key="2">
    <source>
        <dbReference type="EMBL" id="GAL33326.1"/>
    </source>
</evidence>
<keyword evidence="3" id="KW-1185">Reference proteome</keyword>
<dbReference type="EMBL" id="BBMT01000003">
    <property type="protein sequence ID" value="GAL33326.1"/>
    <property type="molecule type" value="Genomic_DNA"/>
</dbReference>
<comment type="caution">
    <text evidence="2">The sequence shown here is derived from an EMBL/GenBank/DDBJ whole genome shotgun (WGS) entry which is preliminary data.</text>
</comment>
<evidence type="ECO:0000313" key="3">
    <source>
        <dbReference type="Proteomes" id="UP000029224"/>
    </source>
</evidence>
<sequence>MYDEIDSGETESVSDNPTQLSSEDSTTLCAASEIIDEDGLLDKLFELESLLEADVQRKPKHQKPALQQQWRDEIEQITLRLHL</sequence>
<reference evidence="2 3" key="1">
    <citation type="submission" date="2014-09" db="EMBL/GenBank/DDBJ databases">
        <title>Vibrio maritimus JCM 19240. (C210) whole genome shotgun sequence.</title>
        <authorList>
            <person name="Sawabe T."/>
            <person name="Meirelles P."/>
            <person name="Nakanishi M."/>
            <person name="Sayaka M."/>
            <person name="Hattori M."/>
            <person name="Ohkuma M."/>
        </authorList>
    </citation>
    <scope>NUCLEOTIDE SEQUENCE [LARGE SCALE GENOMIC DNA]</scope>
    <source>
        <strain evidence="2 3">JCM 19240</strain>
    </source>
</reference>
<dbReference type="AlphaFoldDB" id="A0A090T049"/>
<accession>A0A090T049</accession>
<feature type="compositionally biased region" description="Polar residues" evidence="1">
    <location>
        <begin position="10"/>
        <end position="25"/>
    </location>
</feature>
<organism evidence="2 3">
    <name type="scientific">Vibrio maritimus</name>
    <dbReference type="NCBI Taxonomy" id="990268"/>
    <lineage>
        <taxon>Bacteria</taxon>
        <taxon>Pseudomonadati</taxon>
        <taxon>Pseudomonadota</taxon>
        <taxon>Gammaproteobacteria</taxon>
        <taxon>Vibrionales</taxon>
        <taxon>Vibrionaceae</taxon>
        <taxon>Vibrio</taxon>
    </lineage>
</organism>
<reference evidence="2 3" key="2">
    <citation type="submission" date="2014-09" db="EMBL/GenBank/DDBJ databases">
        <authorList>
            <consortium name="NBRP consortium"/>
            <person name="Sawabe T."/>
            <person name="Meirelles P."/>
            <person name="Nakanishi M."/>
            <person name="Sayaka M."/>
            <person name="Hattori M."/>
            <person name="Ohkuma M."/>
        </authorList>
    </citation>
    <scope>NUCLEOTIDE SEQUENCE [LARGE SCALE GENOMIC DNA]</scope>
    <source>
        <strain evidence="2 3">JCM 19240</strain>
    </source>
</reference>
<evidence type="ECO:0000256" key="1">
    <source>
        <dbReference type="SAM" id="MobiDB-lite"/>
    </source>
</evidence>
<feature type="region of interest" description="Disordered" evidence="1">
    <location>
        <begin position="1"/>
        <end position="25"/>
    </location>
</feature>